<feature type="compositionally biased region" description="Low complexity" evidence="1">
    <location>
        <begin position="100"/>
        <end position="114"/>
    </location>
</feature>
<feature type="region of interest" description="Disordered" evidence="1">
    <location>
        <begin position="70"/>
        <end position="123"/>
    </location>
</feature>
<evidence type="ECO:0000313" key="3">
    <source>
        <dbReference type="Proteomes" id="UP000287651"/>
    </source>
</evidence>
<evidence type="ECO:0000313" key="2">
    <source>
        <dbReference type="EMBL" id="RRT36865.1"/>
    </source>
</evidence>
<name>A0A426XBL0_ENSVE</name>
<accession>A0A426XBL0</accession>
<dbReference type="Proteomes" id="UP000287651">
    <property type="component" value="Unassembled WGS sequence"/>
</dbReference>
<reference evidence="2 3" key="1">
    <citation type="journal article" date="2014" name="Agronomy (Basel)">
        <title>A Draft Genome Sequence for Ensete ventricosum, the Drought-Tolerant Tree Against Hunger.</title>
        <authorList>
            <person name="Harrison J."/>
            <person name="Moore K.A."/>
            <person name="Paszkiewicz K."/>
            <person name="Jones T."/>
            <person name="Grant M."/>
            <person name="Ambacheew D."/>
            <person name="Muzemil S."/>
            <person name="Studholme D.J."/>
        </authorList>
    </citation>
    <scope>NUCLEOTIDE SEQUENCE [LARGE SCALE GENOMIC DNA]</scope>
</reference>
<dbReference type="AlphaFoldDB" id="A0A426XBL0"/>
<comment type="caution">
    <text evidence="2">The sequence shown here is derived from an EMBL/GenBank/DDBJ whole genome shotgun (WGS) entry which is preliminary data.</text>
</comment>
<protein>
    <submittedName>
        <fullName evidence="2">Uncharacterized protein</fullName>
    </submittedName>
</protein>
<proteinExistence type="predicted"/>
<evidence type="ECO:0000256" key="1">
    <source>
        <dbReference type="SAM" id="MobiDB-lite"/>
    </source>
</evidence>
<dbReference type="EMBL" id="AMZH03023013">
    <property type="protein sequence ID" value="RRT36865.1"/>
    <property type="molecule type" value="Genomic_DNA"/>
</dbReference>
<sequence length="175" mass="18637">METNRRCVECVDQVLEFVADKKITMSSCVLHRHGDVGHRIEPSESFMASAPLRRRLAGAPDMNKRCDLLVAPPPSSASLATHSSAGPSTPPAAPRRRLPARSLPSAAPFASLPSKSTIQGRGPGRILSDAVLRSKASPSYNQTARNQILHGSIGATDLATWLMFPAPGPIPLSKI</sequence>
<organism evidence="2 3">
    <name type="scientific">Ensete ventricosum</name>
    <name type="common">Abyssinian banana</name>
    <name type="synonym">Musa ensete</name>
    <dbReference type="NCBI Taxonomy" id="4639"/>
    <lineage>
        <taxon>Eukaryota</taxon>
        <taxon>Viridiplantae</taxon>
        <taxon>Streptophyta</taxon>
        <taxon>Embryophyta</taxon>
        <taxon>Tracheophyta</taxon>
        <taxon>Spermatophyta</taxon>
        <taxon>Magnoliopsida</taxon>
        <taxon>Liliopsida</taxon>
        <taxon>Zingiberales</taxon>
        <taxon>Musaceae</taxon>
        <taxon>Ensete</taxon>
    </lineage>
</organism>
<gene>
    <name evidence="2" type="ORF">B296_00049513</name>
</gene>